<dbReference type="Proteomes" id="UP000274822">
    <property type="component" value="Unassembled WGS sequence"/>
</dbReference>
<dbReference type="PANTHER" id="PTHR33620">
    <property type="entry name" value="UREASE ACCESSORY PROTEIN F"/>
    <property type="match status" value="1"/>
</dbReference>
<evidence type="ECO:0000256" key="2">
    <source>
        <dbReference type="ARBA" id="ARBA00023186"/>
    </source>
</evidence>
<comment type="caution">
    <text evidence="4">The sequence shown here is derived from an EMBL/GenBank/DDBJ whole genome shotgun (WGS) entry which is preliminary data.</text>
</comment>
<keyword evidence="2" id="KW-0143">Chaperone</keyword>
<gene>
    <name evidence="4" type="ORF">BC938DRAFT_483162</name>
</gene>
<dbReference type="InterPro" id="IPR038277">
    <property type="entry name" value="UreF_sf"/>
</dbReference>
<dbReference type="InterPro" id="IPR002639">
    <property type="entry name" value="UreF"/>
</dbReference>
<dbReference type="Gene3D" id="1.10.4190.10">
    <property type="entry name" value="Urease accessory protein UreF"/>
    <property type="match status" value="1"/>
</dbReference>
<proteinExistence type="inferred from homology"/>
<dbReference type="AlphaFoldDB" id="A0A433QCK7"/>
<evidence type="ECO:0000256" key="3">
    <source>
        <dbReference type="ARBA" id="ARBA00046339"/>
    </source>
</evidence>
<comment type="similarity">
    <text evidence="3">Belongs to the UreF family.</text>
</comment>
<evidence type="ECO:0000256" key="1">
    <source>
        <dbReference type="ARBA" id="ARBA00022988"/>
    </source>
</evidence>
<name>A0A433QCK7_9FUNG</name>
<accession>A0A433QCK7</accession>
<dbReference type="EMBL" id="RBNJ01008294">
    <property type="protein sequence ID" value="RUS27492.1"/>
    <property type="molecule type" value="Genomic_DNA"/>
</dbReference>
<evidence type="ECO:0008006" key="6">
    <source>
        <dbReference type="Google" id="ProtNLM"/>
    </source>
</evidence>
<sequence>MASTSRSGHFFSLVTGRRDRDCLFARSRNMSDVGTGTPHLLDSTMETPLPGNSTTSNWLRYLLTDSALPTGGFVASSGLESAYQSGLITNSTSLSSFVATSSHTFAHSTIGFVKAGWVITSDGGIWKSTSERIEALRELDDVCEATMVINAVAKRASLAQGVAMLTLYTKCFAGADGKLEKDELIKEWKNEIRAGRSYGHYSVCFGLVCSSLGVDTYDTLHMWLYLYARTLFSSAVRLNIIGPYQAQRFLLDSKPYVESALHKTQHMTVDDCCQTDPVLDVCQGLHDRLYSRLFNS</sequence>
<protein>
    <recommendedName>
        <fullName evidence="6">Urease accessory protein UreF</fullName>
    </recommendedName>
</protein>
<reference evidence="4 5" key="1">
    <citation type="journal article" date="2018" name="New Phytol.">
        <title>Phylogenomics of Endogonaceae and evolution of mycorrhizas within Mucoromycota.</title>
        <authorList>
            <person name="Chang Y."/>
            <person name="Desiro A."/>
            <person name="Na H."/>
            <person name="Sandor L."/>
            <person name="Lipzen A."/>
            <person name="Clum A."/>
            <person name="Barry K."/>
            <person name="Grigoriev I.V."/>
            <person name="Martin F.M."/>
            <person name="Stajich J.E."/>
            <person name="Smith M.E."/>
            <person name="Bonito G."/>
            <person name="Spatafora J.W."/>
        </authorList>
    </citation>
    <scope>NUCLEOTIDE SEQUENCE [LARGE SCALE GENOMIC DNA]</scope>
    <source>
        <strain evidence="4 5">AD002</strain>
    </source>
</reference>
<dbReference type="Pfam" id="PF01730">
    <property type="entry name" value="UreF"/>
    <property type="match status" value="1"/>
</dbReference>
<keyword evidence="5" id="KW-1185">Reference proteome</keyword>
<organism evidence="4 5">
    <name type="scientific">Jimgerdemannia flammicorona</name>
    <dbReference type="NCBI Taxonomy" id="994334"/>
    <lineage>
        <taxon>Eukaryota</taxon>
        <taxon>Fungi</taxon>
        <taxon>Fungi incertae sedis</taxon>
        <taxon>Mucoromycota</taxon>
        <taxon>Mucoromycotina</taxon>
        <taxon>Endogonomycetes</taxon>
        <taxon>Endogonales</taxon>
        <taxon>Endogonaceae</taxon>
        <taxon>Jimgerdemannia</taxon>
    </lineage>
</organism>
<keyword evidence="1" id="KW-0996">Nickel insertion</keyword>
<dbReference type="PANTHER" id="PTHR33620:SF1">
    <property type="entry name" value="UREASE ACCESSORY PROTEIN F"/>
    <property type="match status" value="1"/>
</dbReference>
<evidence type="ECO:0000313" key="4">
    <source>
        <dbReference type="EMBL" id="RUS27492.1"/>
    </source>
</evidence>
<dbReference type="GO" id="GO:0016151">
    <property type="term" value="F:nickel cation binding"/>
    <property type="evidence" value="ECO:0007669"/>
    <property type="project" value="InterPro"/>
</dbReference>
<evidence type="ECO:0000313" key="5">
    <source>
        <dbReference type="Proteomes" id="UP000274822"/>
    </source>
</evidence>